<accession>A0A0F9H7U3</accession>
<dbReference type="InterPro" id="IPR029055">
    <property type="entry name" value="Ntn_hydrolases_N"/>
</dbReference>
<protein>
    <submittedName>
        <fullName evidence="1">Uncharacterized protein</fullName>
    </submittedName>
</protein>
<reference evidence="1" key="1">
    <citation type="journal article" date="2015" name="Nature">
        <title>Complex archaea that bridge the gap between prokaryotes and eukaryotes.</title>
        <authorList>
            <person name="Spang A."/>
            <person name="Saw J.H."/>
            <person name="Jorgensen S.L."/>
            <person name="Zaremba-Niedzwiedzka K."/>
            <person name="Martijn J."/>
            <person name="Lind A.E."/>
            <person name="van Eijk R."/>
            <person name="Schleper C."/>
            <person name="Guy L."/>
            <person name="Ettema T.J."/>
        </authorList>
    </citation>
    <scope>NUCLEOTIDE SEQUENCE</scope>
</reference>
<dbReference type="AlphaFoldDB" id="A0A0F9H7U3"/>
<dbReference type="SUPFAM" id="SSF56235">
    <property type="entry name" value="N-terminal nucleophile aminohydrolases (Ntn hydrolases)"/>
    <property type="match status" value="1"/>
</dbReference>
<sequence length="152" mass="16319">MTTIAYDCESGTVAADSQETGYDGGKFNCKKLFKVNGATIATAGGTYAGMAFVNWFDDWEGEPDWADHPDFINLDLEEDFECLVIREDKSCFTVNRLFVPVEQAGNRFITLGSGGAAARGAMMAGATPKEAVEIAKKIDSYTGGKVQVLSHG</sequence>
<name>A0A0F9H7U3_9ZZZZ</name>
<organism evidence="1">
    <name type="scientific">marine sediment metagenome</name>
    <dbReference type="NCBI Taxonomy" id="412755"/>
    <lineage>
        <taxon>unclassified sequences</taxon>
        <taxon>metagenomes</taxon>
        <taxon>ecological metagenomes</taxon>
    </lineage>
</organism>
<comment type="caution">
    <text evidence="1">The sequence shown here is derived from an EMBL/GenBank/DDBJ whole genome shotgun (WGS) entry which is preliminary data.</text>
</comment>
<evidence type="ECO:0000313" key="1">
    <source>
        <dbReference type="EMBL" id="KKL77715.1"/>
    </source>
</evidence>
<dbReference type="EMBL" id="LAZR01023671">
    <property type="protein sequence ID" value="KKL77715.1"/>
    <property type="molecule type" value="Genomic_DNA"/>
</dbReference>
<gene>
    <name evidence="1" type="ORF">LCGC14_2032150</name>
</gene>
<proteinExistence type="predicted"/>